<dbReference type="GO" id="GO:0005975">
    <property type="term" value="P:carbohydrate metabolic process"/>
    <property type="evidence" value="ECO:0007669"/>
    <property type="project" value="InterPro"/>
</dbReference>
<reference evidence="3" key="1">
    <citation type="submission" date="2020-07" db="EMBL/GenBank/DDBJ databases">
        <title>Vallitalea pronyensis genome.</title>
        <authorList>
            <person name="Postec A."/>
        </authorList>
    </citation>
    <scope>NUCLEOTIDE SEQUENCE</scope>
    <source>
        <strain evidence="3">FatNI3</strain>
    </source>
</reference>
<gene>
    <name evidence="3" type="ORF">HZI73_14695</name>
</gene>
<name>A0A8J8SHI0_9FIRM</name>
<dbReference type="InterPro" id="IPR052043">
    <property type="entry name" value="PolySaccharide_Degr_Enz"/>
</dbReference>
<dbReference type="AlphaFoldDB" id="A0A8J8SHI0"/>
<evidence type="ECO:0000256" key="1">
    <source>
        <dbReference type="ARBA" id="ARBA00022801"/>
    </source>
</evidence>
<feature type="binding site" evidence="2">
    <location>
        <position position="200"/>
    </location>
    <ligand>
        <name>substrate</name>
    </ligand>
</feature>
<keyword evidence="4" id="KW-1185">Reference proteome</keyword>
<organism evidence="3 4">
    <name type="scientific">Vallitalea pronyensis</name>
    <dbReference type="NCBI Taxonomy" id="1348613"/>
    <lineage>
        <taxon>Bacteria</taxon>
        <taxon>Bacillati</taxon>
        <taxon>Bacillota</taxon>
        <taxon>Clostridia</taxon>
        <taxon>Lachnospirales</taxon>
        <taxon>Vallitaleaceae</taxon>
        <taxon>Vallitalea</taxon>
    </lineage>
</organism>
<sequence length="357" mass="41926">MMRTLDKIVKVADTYVLENDPRHAKWSWGEALLMYSLSMLDDALGQERYFEYYKTYADYHYREGIVIDQADTCAPVLITNELYKKTGEKRYADMTQKGIHYLKYEPRLLKDLINHNGHSRDSKDYPKSIWVDSVMMSGVFSGIASHDYKDNALKAFALTQPKQYAWYLQDQESKLFHHSYWKILKRPYPRHLFWGRGNGWVVAAYSIFLNYLEDADTMRILNEVSEALLELQRVDYYFDTVLNKPGDNYRESSATALIAAGWLNGVYKGYLDEKFFEPAKHALHAILNNVQIEKDRYYMTEISGWTIPMFFMPYRLKFGPYPGYKYVKKGRNINYGVASLILAGIFYEPFERVEEHG</sequence>
<keyword evidence="1 3" id="KW-0378">Hydrolase</keyword>
<dbReference type="GO" id="GO:0016787">
    <property type="term" value="F:hydrolase activity"/>
    <property type="evidence" value="ECO:0007669"/>
    <property type="project" value="UniProtKB-KW"/>
</dbReference>
<dbReference type="InterPro" id="IPR010905">
    <property type="entry name" value="Glyco_hydro_88"/>
</dbReference>
<accession>A0A8J8SHI0</accession>
<dbReference type="InterPro" id="IPR008928">
    <property type="entry name" value="6-hairpin_glycosidase_sf"/>
</dbReference>
<dbReference type="SUPFAM" id="SSF48208">
    <property type="entry name" value="Six-hairpin glycosidases"/>
    <property type="match status" value="1"/>
</dbReference>
<evidence type="ECO:0000313" key="4">
    <source>
        <dbReference type="Proteomes" id="UP000683246"/>
    </source>
</evidence>
<dbReference type="PANTHER" id="PTHR33886:SF8">
    <property type="entry name" value="UNSATURATED RHAMNOGALACTURONAN HYDROLASE (EUROFUNG)"/>
    <property type="match status" value="1"/>
</dbReference>
<protein>
    <submittedName>
        <fullName evidence="3">Glycoside hydrolase family 88 protein</fullName>
    </submittedName>
</protein>
<dbReference type="Gene3D" id="1.50.10.10">
    <property type="match status" value="1"/>
</dbReference>
<evidence type="ECO:0000256" key="2">
    <source>
        <dbReference type="PIRSR" id="PIRSR610905-2"/>
    </source>
</evidence>
<proteinExistence type="predicted"/>
<dbReference type="EMBL" id="CP058649">
    <property type="protein sequence ID" value="QUI23457.1"/>
    <property type="molecule type" value="Genomic_DNA"/>
</dbReference>
<feature type="binding site" evidence="2">
    <location>
        <position position="196"/>
    </location>
    <ligand>
        <name>substrate</name>
    </ligand>
</feature>
<dbReference type="PANTHER" id="PTHR33886">
    <property type="entry name" value="UNSATURATED RHAMNOGALACTURONAN HYDROLASE (EUROFUNG)"/>
    <property type="match status" value="1"/>
</dbReference>
<dbReference type="Proteomes" id="UP000683246">
    <property type="component" value="Chromosome"/>
</dbReference>
<dbReference type="KEGG" id="vpy:HZI73_14695"/>
<evidence type="ECO:0000313" key="3">
    <source>
        <dbReference type="EMBL" id="QUI23457.1"/>
    </source>
</evidence>
<dbReference type="Pfam" id="PF07470">
    <property type="entry name" value="Glyco_hydro_88"/>
    <property type="match status" value="1"/>
</dbReference>
<dbReference type="InterPro" id="IPR012341">
    <property type="entry name" value="6hp_glycosidase-like_sf"/>
</dbReference>